<evidence type="ECO:0000313" key="3">
    <source>
        <dbReference type="Proteomes" id="UP001314205"/>
    </source>
</evidence>
<feature type="coiled-coil region" evidence="1">
    <location>
        <begin position="66"/>
        <end position="101"/>
    </location>
</feature>
<comment type="caution">
    <text evidence="2">The sequence shown here is derived from an EMBL/GenBank/DDBJ whole genome shotgun (WGS) entry which is preliminary data.</text>
</comment>
<protein>
    <submittedName>
        <fullName evidence="2">Uncharacterized protein</fullName>
    </submittedName>
</protein>
<keyword evidence="3" id="KW-1185">Reference proteome</keyword>
<sequence>MAAARRADRGAVRALSPLQHPAAPEVAARRRAALQLERDLAKLHAEWTLFVARSGLVKFPDDPSKYGKALQQHKEKQREIRRQIEERLAALQAEARNLLMLHRPWRCVEADFAEFPVPELAAVINPKTVKVGTIRYPASETAQTNEDTVYVTPSQLAKLRDSVTELQSEDVKLELAPLDDTVCAA</sequence>
<dbReference type="Proteomes" id="UP001314205">
    <property type="component" value="Unassembled WGS sequence"/>
</dbReference>
<keyword evidence="1" id="KW-0175">Coiled coil</keyword>
<evidence type="ECO:0000313" key="2">
    <source>
        <dbReference type="EMBL" id="CAK1597812.1"/>
    </source>
</evidence>
<name>A0AAV1LUK7_9NEOP</name>
<organism evidence="2 3">
    <name type="scientific">Parnassius mnemosyne</name>
    <name type="common">clouded apollo</name>
    <dbReference type="NCBI Taxonomy" id="213953"/>
    <lineage>
        <taxon>Eukaryota</taxon>
        <taxon>Metazoa</taxon>
        <taxon>Ecdysozoa</taxon>
        <taxon>Arthropoda</taxon>
        <taxon>Hexapoda</taxon>
        <taxon>Insecta</taxon>
        <taxon>Pterygota</taxon>
        <taxon>Neoptera</taxon>
        <taxon>Endopterygota</taxon>
        <taxon>Lepidoptera</taxon>
        <taxon>Glossata</taxon>
        <taxon>Ditrysia</taxon>
        <taxon>Papilionoidea</taxon>
        <taxon>Papilionidae</taxon>
        <taxon>Parnassiinae</taxon>
        <taxon>Parnassini</taxon>
        <taxon>Parnassius</taxon>
        <taxon>Driopa</taxon>
    </lineage>
</organism>
<dbReference type="AlphaFoldDB" id="A0AAV1LUK7"/>
<proteinExistence type="predicted"/>
<accession>A0AAV1LUK7</accession>
<gene>
    <name evidence="2" type="ORF">PARMNEM_LOCUS16927</name>
</gene>
<reference evidence="2 3" key="1">
    <citation type="submission" date="2023-11" db="EMBL/GenBank/DDBJ databases">
        <authorList>
            <person name="Hedman E."/>
            <person name="Englund M."/>
            <person name="Stromberg M."/>
            <person name="Nyberg Akerstrom W."/>
            <person name="Nylinder S."/>
            <person name="Jareborg N."/>
            <person name="Kallberg Y."/>
            <person name="Kronander E."/>
        </authorList>
    </citation>
    <scope>NUCLEOTIDE SEQUENCE [LARGE SCALE GENOMIC DNA]</scope>
</reference>
<dbReference type="EMBL" id="CAVLGL010000095">
    <property type="protein sequence ID" value="CAK1597812.1"/>
    <property type="molecule type" value="Genomic_DNA"/>
</dbReference>
<evidence type="ECO:0000256" key="1">
    <source>
        <dbReference type="SAM" id="Coils"/>
    </source>
</evidence>